<evidence type="ECO:0000256" key="5">
    <source>
        <dbReference type="ARBA" id="ARBA00022448"/>
    </source>
</evidence>
<keyword evidence="11" id="KW-1185">Reference proteome</keyword>
<comment type="function">
    <text evidence="1">Involved in endoplasmic reticulum to Golgi apparatus trafficking at a very early stage.</text>
</comment>
<keyword evidence="6" id="KW-0931">ER-Golgi transport</keyword>
<evidence type="ECO:0000256" key="2">
    <source>
        <dbReference type="ARBA" id="ARBA00004222"/>
    </source>
</evidence>
<dbReference type="Pfam" id="PF11817">
    <property type="entry name" value="Foie-gras_1"/>
    <property type="match status" value="1"/>
</dbReference>
<evidence type="ECO:0000256" key="3">
    <source>
        <dbReference type="ARBA" id="ARBA00007051"/>
    </source>
</evidence>
<proteinExistence type="inferred from homology"/>
<organism evidence="10 11">
    <name type="scientific">Aristolochia fimbriata</name>
    <name type="common">White veined hardy Dutchman's pipe vine</name>
    <dbReference type="NCBI Taxonomy" id="158543"/>
    <lineage>
        <taxon>Eukaryota</taxon>
        <taxon>Viridiplantae</taxon>
        <taxon>Streptophyta</taxon>
        <taxon>Embryophyta</taxon>
        <taxon>Tracheophyta</taxon>
        <taxon>Spermatophyta</taxon>
        <taxon>Magnoliopsida</taxon>
        <taxon>Magnoliidae</taxon>
        <taxon>Piperales</taxon>
        <taxon>Aristolochiaceae</taxon>
        <taxon>Aristolochia</taxon>
    </lineage>
</organism>
<evidence type="ECO:0000259" key="9">
    <source>
        <dbReference type="Pfam" id="PF12742"/>
    </source>
</evidence>
<sequence>MEDYAEEIRTPPVALVAVVGVPALHQTISAALHVEQPPINTLALPDFSRISIMTSKQKETLDSSPPGGIMKRDWLAKHRTKIPAVVAALFNYDHVCGDPAQWLQVCTDLENLKAVIRGRNIKLVVVLVQSTVNVDTSEDRLIALRKRAEIDAKYLLVFVQSDPSELKLSLNRLATVFAELSHAYYREEGRKIRTRIEKKIFNSIELYVRYCFKVAVYAEFRRDWAEALKFYEEGYNALREMVGTSTRLPPTQRLVEIKAVAEQLHFKVSTLLLHGGKVSEAISWFWKHVGSYKKLTGLSNVAFLHWEWVSRQFLVFAELLETSSTTIQSTTSPLSKKPLTEWEVQPAYFYQLAAKYLREKKHCLDQTLSLSESSGESGGTKAGESSLESVVPSVYVGQFSCILEQEEAFIMQPLTDEEYVLYAIAEGKRFQESYEIIALLKKSFDLYSNAGALRVASYCSGQMAREYYVAGDFSKAKHLFDGITDLYRKEGWVTLLWEVLGYLRECSRKLGSQRDFIEYSLEMAALPTVSNSGMITTDHKGECGPAGPTSQQQKEKIQREAFGFLSGELQLFLNEGTNSSIDSTEIQPIELEIDLVSPLRAALLVSVAFHDQVVKPGVPTLFTLSLLSQLPLPVEIDQLEVQFNQAICNFTICKLEHPSSVADSSGPLQTETIPNLTLVTNKWLRLTYTIIAGQSGKLECLTVICKIGTNFKICSRAESPASMEELPVWKFEDRVESFPTKDASLSFSGQRFIQVEEPDPQVDLLLDSSGPALVGEDFVVPVSIISKGNAVHSGELKINLVDIRGGGLVSPRDMEPFSPDSLHVELLRVSVSNENESETGLDSIKNIQQSFGLLSVPFLDIEESWSCKLEIRWHRPKVVMLYVSLGYLPSNEATAQKVHVHKSMQIEGKTPLLISHHFMMPFRQDSLLLSKIKPATDSEERETLALDEISILAISARNSSEVPLRLISMSLEAEEEVVVKPSGEVSAELAMLVPGEGFKWVFSVIPQSAAPSIGVGTVSLKWSRDLPNSGEIAPRITTKYKIPVVKVERPPLMVSLECPPHTVLGVPFTLCLKIQNQTPLLQEISYSVMDAQSFVLSGPHNGSIDILPKSEGILCYKLVPLMCGQQQLPRVTVTSSRYAARLQLSIAASAVFVFPSQPYFEMDGKGIKRLPATSDTQATLSVT</sequence>
<dbReference type="GO" id="GO:0005794">
    <property type="term" value="C:Golgi apparatus"/>
    <property type="evidence" value="ECO:0007669"/>
    <property type="project" value="UniProtKB-SubCell"/>
</dbReference>
<feature type="domain" description="Trafficking protein particle complex subunit 11" evidence="8">
    <location>
        <begin position="253"/>
        <end position="525"/>
    </location>
</feature>
<dbReference type="Proteomes" id="UP000825729">
    <property type="component" value="Unassembled WGS sequence"/>
</dbReference>
<dbReference type="Pfam" id="PF12742">
    <property type="entry name" value="Gryzun-like"/>
    <property type="match status" value="1"/>
</dbReference>
<evidence type="ECO:0000256" key="6">
    <source>
        <dbReference type="ARBA" id="ARBA00022892"/>
    </source>
</evidence>
<reference evidence="10 11" key="1">
    <citation type="submission" date="2021-07" db="EMBL/GenBank/DDBJ databases">
        <title>The Aristolochia fimbriata genome: insights into angiosperm evolution, floral development and chemical biosynthesis.</title>
        <authorList>
            <person name="Jiao Y."/>
        </authorList>
    </citation>
    <scope>NUCLEOTIDE SEQUENCE [LARGE SCALE GENOMIC DNA]</scope>
    <source>
        <strain evidence="10">IBCAS-2021</strain>
        <tissue evidence="10">Leaf</tissue>
    </source>
</reference>
<name>A0AAV7F9X2_ARIFI</name>
<gene>
    <name evidence="10" type="ORF">H6P81_001139</name>
</gene>
<dbReference type="InterPro" id="IPR021773">
    <property type="entry name" value="TPC11"/>
</dbReference>
<comment type="caution">
    <text evidence="10">The sequence shown here is derived from an EMBL/GenBank/DDBJ whole genome shotgun (WGS) entry which is preliminary data.</text>
</comment>
<accession>A0AAV7F9X2</accession>
<keyword evidence="7" id="KW-0333">Golgi apparatus</keyword>
<feature type="domain" description="Trafficking protein particle complex subunit 11 C-terminal" evidence="9">
    <location>
        <begin position="1086"/>
        <end position="1133"/>
    </location>
</feature>
<comment type="subcellular location">
    <subcellularLocation>
        <location evidence="2">Golgi apparatus</location>
        <location evidence="2">cis-Golgi network</location>
    </subcellularLocation>
</comment>
<dbReference type="PANTHER" id="PTHR14374:SF0">
    <property type="entry name" value="TRAFFICKING PROTEIN PARTICLE COMPLEX SUBUNIT 11"/>
    <property type="match status" value="1"/>
</dbReference>
<dbReference type="InterPro" id="IPR025876">
    <property type="entry name" value="TRAPPC11_C"/>
</dbReference>
<comment type="similarity">
    <text evidence="3">Belongs to the TRAPPC11 family.</text>
</comment>
<protein>
    <recommendedName>
        <fullName evidence="4">Trafficking protein particle complex subunit 11</fullName>
    </recommendedName>
</protein>
<evidence type="ECO:0000256" key="7">
    <source>
        <dbReference type="ARBA" id="ARBA00023034"/>
    </source>
</evidence>
<evidence type="ECO:0000313" key="11">
    <source>
        <dbReference type="Proteomes" id="UP000825729"/>
    </source>
</evidence>
<keyword evidence="5" id="KW-0813">Transport</keyword>
<dbReference type="PANTHER" id="PTHR14374">
    <property type="entry name" value="FOIE GRAS"/>
    <property type="match status" value="1"/>
</dbReference>
<dbReference type="GO" id="GO:0016192">
    <property type="term" value="P:vesicle-mediated transport"/>
    <property type="evidence" value="ECO:0007669"/>
    <property type="project" value="UniProtKB-KW"/>
</dbReference>
<dbReference type="EMBL" id="JAINDJ010000002">
    <property type="protein sequence ID" value="KAG9456631.1"/>
    <property type="molecule type" value="Genomic_DNA"/>
</dbReference>
<evidence type="ECO:0000259" key="8">
    <source>
        <dbReference type="Pfam" id="PF11817"/>
    </source>
</evidence>
<evidence type="ECO:0000256" key="1">
    <source>
        <dbReference type="ARBA" id="ARBA00001995"/>
    </source>
</evidence>
<dbReference type="AlphaFoldDB" id="A0AAV7F9X2"/>
<evidence type="ECO:0000256" key="4">
    <source>
        <dbReference type="ARBA" id="ARBA00021520"/>
    </source>
</evidence>
<evidence type="ECO:0000313" key="10">
    <source>
        <dbReference type="EMBL" id="KAG9456631.1"/>
    </source>
</evidence>